<reference evidence="10 11" key="1">
    <citation type="submission" date="2024-09" db="EMBL/GenBank/DDBJ databases">
        <title>Paenibacillus zeirhizospherea sp. nov., isolated from surface of the maize (Zea mays) roots in a horticulture field, Hungary.</title>
        <authorList>
            <person name="Marton D."/>
            <person name="Farkas M."/>
            <person name="Bedics A."/>
            <person name="Toth E."/>
            <person name="Tancsics A."/>
            <person name="Boka K."/>
            <person name="Marati G."/>
            <person name="Kriszt B."/>
            <person name="Cserhati M."/>
        </authorList>
    </citation>
    <scope>NUCLEOTIDE SEQUENCE [LARGE SCALE GENOMIC DNA]</scope>
    <source>
        <strain evidence="10 11">JCM 18446</strain>
    </source>
</reference>
<dbReference type="InterPro" id="IPR003439">
    <property type="entry name" value="ABC_transporter-like_ATP-bd"/>
</dbReference>
<gene>
    <name evidence="10" type="ORF">ACE5LO_14765</name>
</gene>
<evidence type="ECO:0000313" key="11">
    <source>
        <dbReference type="Proteomes" id="UP001580430"/>
    </source>
</evidence>
<dbReference type="InterPro" id="IPR011527">
    <property type="entry name" value="ABC1_TM_dom"/>
</dbReference>
<evidence type="ECO:0000256" key="1">
    <source>
        <dbReference type="ARBA" id="ARBA00004651"/>
    </source>
</evidence>
<dbReference type="PROSITE" id="PS00211">
    <property type="entry name" value="ABC_TRANSPORTER_1"/>
    <property type="match status" value="1"/>
</dbReference>
<name>A0ABV5C2J2_9BACL</name>
<sequence length="547" mass="59201">MRRSGLNIMARLMVLLGPLVPIMLVTIIFGVLGFLAAIAIPILGGYLLLYGMGMDQSLNPGLITGAVAVCAILRGLLRYGEQISGHYIAFKLLAVLRDKVFQTLRRLAPAKLEGRDKGNLIAIITSDIELLEVFYAHTIAPVVIGVITSLIMTIFIAAYSGTLACIAAAAYITVGLIIPIVTSRIGKRQGMEYRDSFGVLSSYFLDSLSGLKEVIQYGCGKQRLSTISEMTHELEGKQKSLKKHEGVTRALSEAAVLGFSFVLLLAGLHLQTAGQISYSGVLIPTIALFSSFGPVIALSQLSNNLLQTFASGERLLRLLDEQETVEEVTTGSHPKFTGAGWDNISFAYDGGAVLEGISIPVTRGRILGITGRSGSGKSTLLKLLMRFYDPQTGSVQISGQDIRVINTAALRGLQSYVTQDTFLFNDTIEANIRIGRADASPELVEAAARKASVHEFIMSLPEGYRTKVGELGGRLSGGEKQRIGLARAFIRQSPLMLLDEPTSNLDGFNEAIILKALDQEREGRTIVLISHRESTMNIADEVYHIKL</sequence>
<evidence type="ECO:0000256" key="5">
    <source>
        <dbReference type="ARBA" id="ARBA00022989"/>
    </source>
</evidence>
<evidence type="ECO:0000256" key="2">
    <source>
        <dbReference type="ARBA" id="ARBA00022692"/>
    </source>
</evidence>
<evidence type="ECO:0000256" key="3">
    <source>
        <dbReference type="ARBA" id="ARBA00022741"/>
    </source>
</evidence>
<feature type="transmembrane region" description="Helical" evidence="7">
    <location>
        <begin position="276"/>
        <end position="298"/>
    </location>
</feature>
<keyword evidence="5 7" id="KW-1133">Transmembrane helix</keyword>
<dbReference type="SUPFAM" id="SSF90123">
    <property type="entry name" value="ABC transporter transmembrane region"/>
    <property type="match status" value="1"/>
</dbReference>
<evidence type="ECO:0000256" key="4">
    <source>
        <dbReference type="ARBA" id="ARBA00022840"/>
    </source>
</evidence>
<keyword evidence="4 10" id="KW-0067">ATP-binding</keyword>
<keyword evidence="2 7" id="KW-0812">Transmembrane</keyword>
<dbReference type="Gene3D" id="3.40.50.300">
    <property type="entry name" value="P-loop containing nucleotide triphosphate hydrolases"/>
    <property type="match status" value="1"/>
</dbReference>
<feature type="transmembrane region" description="Helical" evidence="7">
    <location>
        <begin position="12"/>
        <end position="40"/>
    </location>
</feature>
<organism evidence="10 11">
    <name type="scientific">Paenibacillus medicaginis</name>
    <dbReference type="NCBI Taxonomy" id="1470560"/>
    <lineage>
        <taxon>Bacteria</taxon>
        <taxon>Bacillati</taxon>
        <taxon>Bacillota</taxon>
        <taxon>Bacilli</taxon>
        <taxon>Bacillales</taxon>
        <taxon>Paenibacillaceae</taxon>
        <taxon>Paenibacillus</taxon>
    </lineage>
</organism>
<feature type="transmembrane region" description="Helical" evidence="7">
    <location>
        <begin position="60"/>
        <end position="77"/>
    </location>
</feature>
<dbReference type="SUPFAM" id="SSF52540">
    <property type="entry name" value="P-loop containing nucleoside triphosphate hydrolases"/>
    <property type="match status" value="1"/>
</dbReference>
<feature type="transmembrane region" description="Helical" evidence="7">
    <location>
        <begin position="133"/>
        <end position="155"/>
    </location>
</feature>
<dbReference type="SMART" id="SM00382">
    <property type="entry name" value="AAA"/>
    <property type="match status" value="1"/>
</dbReference>
<dbReference type="RefSeq" id="WP_375520794.1">
    <property type="nucleotide sequence ID" value="NZ_JBHIRY010000013.1"/>
</dbReference>
<dbReference type="InterPro" id="IPR036640">
    <property type="entry name" value="ABC1_TM_sf"/>
</dbReference>
<dbReference type="InterPro" id="IPR003593">
    <property type="entry name" value="AAA+_ATPase"/>
</dbReference>
<feature type="domain" description="ABC transmembrane type-1" evidence="9">
    <location>
        <begin position="24"/>
        <end position="307"/>
    </location>
</feature>
<keyword evidence="11" id="KW-1185">Reference proteome</keyword>
<dbReference type="PROSITE" id="PS50893">
    <property type="entry name" value="ABC_TRANSPORTER_2"/>
    <property type="match status" value="1"/>
</dbReference>
<dbReference type="PANTHER" id="PTHR24221:SF654">
    <property type="entry name" value="ATP-BINDING CASSETTE SUB-FAMILY B MEMBER 6"/>
    <property type="match status" value="1"/>
</dbReference>
<dbReference type="GO" id="GO:0005524">
    <property type="term" value="F:ATP binding"/>
    <property type="evidence" value="ECO:0007669"/>
    <property type="project" value="UniProtKB-KW"/>
</dbReference>
<feature type="domain" description="ABC transporter" evidence="8">
    <location>
        <begin position="339"/>
        <end position="547"/>
    </location>
</feature>
<dbReference type="InterPro" id="IPR017871">
    <property type="entry name" value="ABC_transporter-like_CS"/>
</dbReference>
<accession>A0ABV5C2J2</accession>
<dbReference type="PROSITE" id="PS50929">
    <property type="entry name" value="ABC_TM1F"/>
    <property type="match status" value="1"/>
</dbReference>
<comment type="subcellular location">
    <subcellularLocation>
        <location evidence="1">Cell membrane</location>
        <topology evidence="1">Multi-pass membrane protein</topology>
    </subcellularLocation>
</comment>
<keyword evidence="3" id="KW-0547">Nucleotide-binding</keyword>
<dbReference type="InterPro" id="IPR027417">
    <property type="entry name" value="P-loop_NTPase"/>
</dbReference>
<dbReference type="Gene3D" id="1.20.1560.10">
    <property type="entry name" value="ABC transporter type 1, transmembrane domain"/>
    <property type="match status" value="1"/>
</dbReference>
<feature type="transmembrane region" description="Helical" evidence="7">
    <location>
        <begin position="161"/>
        <end position="181"/>
    </location>
</feature>
<dbReference type="EMBL" id="JBHIRY010000013">
    <property type="protein sequence ID" value="MFB5761656.1"/>
    <property type="molecule type" value="Genomic_DNA"/>
</dbReference>
<dbReference type="InterPro" id="IPR039421">
    <property type="entry name" value="Type_1_exporter"/>
</dbReference>
<evidence type="ECO:0000313" key="10">
    <source>
        <dbReference type="EMBL" id="MFB5761656.1"/>
    </source>
</evidence>
<feature type="transmembrane region" description="Helical" evidence="7">
    <location>
        <begin position="250"/>
        <end position="270"/>
    </location>
</feature>
<keyword evidence="6 7" id="KW-0472">Membrane</keyword>
<evidence type="ECO:0000256" key="6">
    <source>
        <dbReference type="ARBA" id="ARBA00023136"/>
    </source>
</evidence>
<evidence type="ECO:0000259" key="9">
    <source>
        <dbReference type="PROSITE" id="PS50929"/>
    </source>
</evidence>
<dbReference type="Pfam" id="PF00005">
    <property type="entry name" value="ABC_tran"/>
    <property type="match status" value="1"/>
</dbReference>
<evidence type="ECO:0000256" key="7">
    <source>
        <dbReference type="SAM" id="Phobius"/>
    </source>
</evidence>
<protein>
    <submittedName>
        <fullName evidence="10">Amino acid ABC transporter ATP-binding/permease protein</fullName>
    </submittedName>
</protein>
<dbReference type="Pfam" id="PF00664">
    <property type="entry name" value="ABC_membrane"/>
    <property type="match status" value="1"/>
</dbReference>
<evidence type="ECO:0000259" key="8">
    <source>
        <dbReference type="PROSITE" id="PS50893"/>
    </source>
</evidence>
<dbReference type="Proteomes" id="UP001580430">
    <property type="component" value="Unassembled WGS sequence"/>
</dbReference>
<proteinExistence type="predicted"/>
<comment type="caution">
    <text evidence="10">The sequence shown here is derived from an EMBL/GenBank/DDBJ whole genome shotgun (WGS) entry which is preliminary data.</text>
</comment>
<dbReference type="PANTHER" id="PTHR24221">
    <property type="entry name" value="ATP-BINDING CASSETTE SUB-FAMILY B"/>
    <property type="match status" value="1"/>
</dbReference>